<dbReference type="RefSeq" id="WP_014745004.1">
    <property type="nucleotide sequence ID" value="NC_017956.1"/>
</dbReference>
<evidence type="ECO:0000313" key="6">
    <source>
        <dbReference type="Proteomes" id="UP000005258"/>
    </source>
</evidence>
<evidence type="ECO:0000256" key="3">
    <source>
        <dbReference type="ARBA" id="ARBA00023163"/>
    </source>
</evidence>
<dbReference type="PANTHER" id="PTHR30154">
    <property type="entry name" value="LEUCINE-RESPONSIVE REGULATORY PROTEIN"/>
    <property type="match status" value="1"/>
</dbReference>
<dbReference type="GO" id="GO:0005829">
    <property type="term" value="C:cytosol"/>
    <property type="evidence" value="ECO:0007669"/>
    <property type="project" value="TreeGrafter"/>
</dbReference>
<feature type="domain" description="HTH asnC-type" evidence="4">
    <location>
        <begin position="5"/>
        <end position="66"/>
    </location>
</feature>
<evidence type="ECO:0000256" key="1">
    <source>
        <dbReference type="ARBA" id="ARBA00023015"/>
    </source>
</evidence>
<dbReference type="GeneID" id="97242079"/>
<protein>
    <submittedName>
        <fullName evidence="5">Alanine catabolic operon transcriptional regulator protein</fullName>
    </submittedName>
</protein>
<dbReference type="Proteomes" id="UP000005258">
    <property type="component" value="Chromosome"/>
</dbReference>
<evidence type="ECO:0000313" key="5">
    <source>
        <dbReference type="EMBL" id="AFK53325.1"/>
    </source>
</evidence>
<dbReference type="PANTHER" id="PTHR30154:SF34">
    <property type="entry name" value="TRANSCRIPTIONAL REGULATOR AZLB"/>
    <property type="match status" value="1"/>
</dbReference>
<dbReference type="PROSITE" id="PS50956">
    <property type="entry name" value="HTH_ASNC_2"/>
    <property type="match status" value="1"/>
</dbReference>
<reference evidence="5 6" key="1">
    <citation type="journal article" date="2012" name="J. Am. Chem. Soc.">
        <title>Bacterial biosynthesis and maturation of the didemnin anti-cancer agents.</title>
        <authorList>
            <person name="Xu Y."/>
            <person name="Kersten R.D."/>
            <person name="Nam S.J."/>
            <person name="Lu L."/>
            <person name="Al-Suwailem A.M."/>
            <person name="Zheng H."/>
            <person name="Fenical W."/>
            <person name="Dorrestein P.C."/>
            <person name="Moore B.S."/>
            <person name="Qian P.Y."/>
        </authorList>
    </citation>
    <scope>NUCLEOTIDE SEQUENCE [LARGE SCALE GENOMIC DNA]</scope>
    <source>
        <strain evidence="5 6">KA081020-065</strain>
    </source>
</reference>
<dbReference type="AlphaFoldDB" id="I3TKN7"/>
<dbReference type="SUPFAM" id="SSF46785">
    <property type="entry name" value="Winged helix' DNA-binding domain"/>
    <property type="match status" value="1"/>
</dbReference>
<dbReference type="SMART" id="SM00344">
    <property type="entry name" value="HTH_ASNC"/>
    <property type="match status" value="1"/>
</dbReference>
<accession>I3TKN7</accession>
<sequence>MPIKLDEIDKRILRALQRDGRMQNVELAREVGLSPSPCLRRVRLLEEAGIIRRYAAVVDPAKIGLPLSLFARIWLEAQDAETIDRFIAAVREFPEVVECYIMLGDCDALLRVVAADLDDYRRFQANHLSRVKGVRNIKTDVPSQTVKQSVALPLR</sequence>
<dbReference type="Pfam" id="PF01037">
    <property type="entry name" value="AsnC_trans_reg"/>
    <property type="match status" value="1"/>
</dbReference>
<dbReference type="Pfam" id="PF13412">
    <property type="entry name" value="HTH_24"/>
    <property type="match status" value="1"/>
</dbReference>
<dbReference type="Gene3D" id="1.10.10.10">
    <property type="entry name" value="Winged helix-like DNA-binding domain superfamily/Winged helix DNA-binding domain"/>
    <property type="match status" value="1"/>
</dbReference>
<organism evidence="5 6">
    <name type="scientific">Tistrella mobilis (strain KA081020-065)</name>
    <dbReference type="NCBI Taxonomy" id="1110502"/>
    <lineage>
        <taxon>Bacteria</taxon>
        <taxon>Pseudomonadati</taxon>
        <taxon>Pseudomonadota</taxon>
        <taxon>Alphaproteobacteria</taxon>
        <taxon>Geminicoccales</taxon>
        <taxon>Geminicoccaceae</taxon>
        <taxon>Tistrella</taxon>
    </lineage>
</organism>
<keyword evidence="2" id="KW-0238">DNA-binding</keyword>
<dbReference type="InterPro" id="IPR019888">
    <property type="entry name" value="Tscrpt_reg_AsnC-like"/>
</dbReference>
<dbReference type="InterPro" id="IPR011991">
    <property type="entry name" value="ArsR-like_HTH"/>
</dbReference>
<gene>
    <name evidence="5" type="primary">azlB</name>
    <name evidence="5" type="ordered locus">TMO_1486</name>
</gene>
<dbReference type="InterPro" id="IPR019887">
    <property type="entry name" value="Tscrpt_reg_AsnC/Lrp_C"/>
</dbReference>
<dbReference type="EMBL" id="CP003236">
    <property type="protein sequence ID" value="AFK53325.1"/>
    <property type="molecule type" value="Genomic_DNA"/>
</dbReference>
<dbReference type="SUPFAM" id="SSF54909">
    <property type="entry name" value="Dimeric alpha+beta barrel"/>
    <property type="match status" value="1"/>
</dbReference>
<dbReference type="KEGG" id="tmo:TMO_1486"/>
<dbReference type="InterPro" id="IPR011008">
    <property type="entry name" value="Dimeric_a/b-barrel"/>
</dbReference>
<keyword evidence="3" id="KW-0804">Transcription</keyword>
<dbReference type="PATRIC" id="fig|1110502.3.peg.1532"/>
<keyword evidence="6" id="KW-1185">Reference proteome</keyword>
<dbReference type="InterPro" id="IPR000485">
    <property type="entry name" value="AsnC-type_HTH_dom"/>
</dbReference>
<dbReference type="GO" id="GO:0043565">
    <property type="term" value="F:sequence-specific DNA binding"/>
    <property type="evidence" value="ECO:0007669"/>
    <property type="project" value="InterPro"/>
</dbReference>
<dbReference type="HOGENOM" id="CLU_091233_0_3_5"/>
<dbReference type="STRING" id="1110502.TMO_1486"/>
<name>I3TKN7_TISMK</name>
<dbReference type="GO" id="GO:0006355">
    <property type="term" value="P:regulation of DNA-templated transcription"/>
    <property type="evidence" value="ECO:0007669"/>
    <property type="project" value="UniProtKB-ARBA"/>
</dbReference>
<proteinExistence type="predicted"/>
<dbReference type="InterPro" id="IPR036388">
    <property type="entry name" value="WH-like_DNA-bd_sf"/>
</dbReference>
<keyword evidence="1" id="KW-0805">Transcription regulation</keyword>
<dbReference type="GO" id="GO:0043200">
    <property type="term" value="P:response to amino acid"/>
    <property type="evidence" value="ECO:0007669"/>
    <property type="project" value="TreeGrafter"/>
</dbReference>
<dbReference type="PRINTS" id="PR00033">
    <property type="entry name" value="HTHASNC"/>
</dbReference>
<evidence type="ECO:0000259" key="4">
    <source>
        <dbReference type="PROSITE" id="PS50956"/>
    </source>
</evidence>
<evidence type="ECO:0000256" key="2">
    <source>
        <dbReference type="ARBA" id="ARBA00023125"/>
    </source>
</evidence>
<dbReference type="FunFam" id="1.10.10.10:FF:000186">
    <property type="entry name" value="AsnC family transcriptional regulator"/>
    <property type="match status" value="1"/>
</dbReference>
<dbReference type="Gene3D" id="3.30.70.920">
    <property type="match status" value="1"/>
</dbReference>
<dbReference type="eggNOG" id="COG1522">
    <property type="taxonomic scope" value="Bacteria"/>
</dbReference>
<dbReference type="InterPro" id="IPR036390">
    <property type="entry name" value="WH_DNA-bd_sf"/>
</dbReference>
<dbReference type="CDD" id="cd00090">
    <property type="entry name" value="HTH_ARSR"/>
    <property type="match status" value="1"/>
</dbReference>